<feature type="domain" description="HTH araC/xylS-type" evidence="4">
    <location>
        <begin position="186"/>
        <end position="284"/>
    </location>
</feature>
<evidence type="ECO:0000313" key="6">
    <source>
        <dbReference type="Proteomes" id="UP000247459"/>
    </source>
</evidence>
<dbReference type="PANTHER" id="PTHR43280">
    <property type="entry name" value="ARAC-FAMILY TRANSCRIPTIONAL REGULATOR"/>
    <property type="match status" value="1"/>
</dbReference>
<reference evidence="5 6" key="1">
    <citation type="submission" date="2018-01" db="EMBL/GenBank/DDBJ databases">
        <title>Genome sequence of the PGP bacterium Paenibacillus illinoisensis E3.</title>
        <authorList>
            <person name="Rolli E."/>
            <person name="Marasco R."/>
            <person name="Bessem C."/>
            <person name="Michoud G."/>
            <person name="Gaiarsa S."/>
            <person name="Borin S."/>
            <person name="Daffonchio D."/>
        </authorList>
    </citation>
    <scope>NUCLEOTIDE SEQUENCE [LARGE SCALE GENOMIC DNA]</scope>
    <source>
        <strain evidence="5 6">E3</strain>
    </source>
</reference>
<evidence type="ECO:0000259" key="4">
    <source>
        <dbReference type="PROSITE" id="PS01124"/>
    </source>
</evidence>
<protein>
    <submittedName>
        <fullName evidence="5">DNA-binding domain-containing protein</fullName>
    </submittedName>
</protein>
<dbReference type="PROSITE" id="PS01124">
    <property type="entry name" value="HTH_ARAC_FAMILY_2"/>
    <property type="match status" value="1"/>
</dbReference>
<dbReference type="InterPro" id="IPR003313">
    <property type="entry name" value="AraC-bd"/>
</dbReference>
<keyword evidence="3" id="KW-0804">Transcription</keyword>
<dbReference type="EMBL" id="PRLG01000013">
    <property type="protein sequence ID" value="PYY30043.1"/>
    <property type="molecule type" value="Genomic_DNA"/>
</dbReference>
<dbReference type="Pfam" id="PF02311">
    <property type="entry name" value="AraC_binding"/>
    <property type="match status" value="1"/>
</dbReference>
<keyword evidence="1" id="KW-0805">Transcription regulation</keyword>
<sequence>MNRKSHYLDLGLETDFIFRIEKCPLTHDFDVHQHDYSELVVILGGTATHIIEGREYPISAGQVFFIHGNVSHGYKDVDHIQYVNVMFHPDQMTQLQELKLMAGFQALFYFEPFYRKEMNFKGMLTLNDEQLRQVTGLLDVILDEHDQKPEGYRMLIRSYFTALMGVLSRYYVANNGWPQNKALRIAESITYLEEHFQEPLNLDMLAERAYLSKRQFLREFARNFQTTPMDYVIRRRLDYSCTLLRNPNLSILQVAQESGFRDQNYYARQFKKIYLCTPTEYREKYV</sequence>
<evidence type="ECO:0000256" key="1">
    <source>
        <dbReference type="ARBA" id="ARBA00023015"/>
    </source>
</evidence>
<dbReference type="AlphaFoldDB" id="A0A2W0CAG4"/>
<dbReference type="RefSeq" id="WP_110757477.1">
    <property type="nucleotide sequence ID" value="NZ_PRLG01000013.1"/>
</dbReference>
<dbReference type="InterPro" id="IPR009057">
    <property type="entry name" value="Homeodomain-like_sf"/>
</dbReference>
<dbReference type="OrthoDB" id="9803764at2"/>
<name>A0A2W0CAG4_9BACL</name>
<keyword evidence="2 5" id="KW-0238">DNA-binding</keyword>
<dbReference type="InterPro" id="IPR037923">
    <property type="entry name" value="HTH-like"/>
</dbReference>
<dbReference type="SUPFAM" id="SSF46689">
    <property type="entry name" value="Homeodomain-like"/>
    <property type="match status" value="2"/>
</dbReference>
<evidence type="ECO:0000256" key="3">
    <source>
        <dbReference type="ARBA" id="ARBA00023163"/>
    </source>
</evidence>
<organism evidence="5 6">
    <name type="scientific">Paenibacillus illinoisensis</name>
    <dbReference type="NCBI Taxonomy" id="59845"/>
    <lineage>
        <taxon>Bacteria</taxon>
        <taxon>Bacillati</taxon>
        <taxon>Bacillota</taxon>
        <taxon>Bacilli</taxon>
        <taxon>Bacillales</taxon>
        <taxon>Paenibacillaceae</taxon>
        <taxon>Paenibacillus</taxon>
    </lineage>
</organism>
<dbReference type="Proteomes" id="UP000247459">
    <property type="component" value="Unassembled WGS sequence"/>
</dbReference>
<dbReference type="GO" id="GO:0043565">
    <property type="term" value="F:sequence-specific DNA binding"/>
    <property type="evidence" value="ECO:0007669"/>
    <property type="project" value="InterPro"/>
</dbReference>
<dbReference type="GO" id="GO:0003700">
    <property type="term" value="F:DNA-binding transcription factor activity"/>
    <property type="evidence" value="ECO:0007669"/>
    <property type="project" value="InterPro"/>
</dbReference>
<dbReference type="PANTHER" id="PTHR43280:SF28">
    <property type="entry name" value="HTH-TYPE TRANSCRIPTIONAL ACTIVATOR RHAS"/>
    <property type="match status" value="1"/>
</dbReference>
<dbReference type="Pfam" id="PF12833">
    <property type="entry name" value="HTH_18"/>
    <property type="match status" value="1"/>
</dbReference>
<proteinExistence type="predicted"/>
<dbReference type="SMART" id="SM00342">
    <property type="entry name" value="HTH_ARAC"/>
    <property type="match status" value="1"/>
</dbReference>
<evidence type="ECO:0000313" key="5">
    <source>
        <dbReference type="EMBL" id="PYY30043.1"/>
    </source>
</evidence>
<accession>A0A2W0CAG4</accession>
<comment type="caution">
    <text evidence="5">The sequence shown here is derived from an EMBL/GenBank/DDBJ whole genome shotgun (WGS) entry which is preliminary data.</text>
</comment>
<dbReference type="SUPFAM" id="SSF51215">
    <property type="entry name" value="Regulatory protein AraC"/>
    <property type="match status" value="1"/>
</dbReference>
<dbReference type="InterPro" id="IPR018060">
    <property type="entry name" value="HTH_AraC"/>
</dbReference>
<dbReference type="Gene3D" id="2.60.120.10">
    <property type="entry name" value="Jelly Rolls"/>
    <property type="match status" value="1"/>
</dbReference>
<gene>
    <name evidence="5" type="ORF">PIL02S_01645</name>
</gene>
<dbReference type="Gene3D" id="1.10.10.60">
    <property type="entry name" value="Homeodomain-like"/>
    <property type="match status" value="2"/>
</dbReference>
<evidence type="ECO:0000256" key="2">
    <source>
        <dbReference type="ARBA" id="ARBA00023125"/>
    </source>
</evidence>
<dbReference type="InterPro" id="IPR014710">
    <property type="entry name" value="RmlC-like_jellyroll"/>
</dbReference>